<feature type="compositionally biased region" description="Polar residues" evidence="1">
    <location>
        <begin position="75"/>
        <end position="85"/>
    </location>
</feature>
<feature type="region of interest" description="Disordered" evidence="1">
    <location>
        <begin position="75"/>
        <end position="103"/>
    </location>
</feature>
<feature type="domain" description="Nitrogen regulatory protein areA GATA-like" evidence="2">
    <location>
        <begin position="190"/>
        <end position="217"/>
    </location>
</feature>
<dbReference type="InterPro" id="IPR013860">
    <property type="entry name" value="AreA_GATA"/>
</dbReference>
<feature type="compositionally biased region" description="Polar residues" evidence="1">
    <location>
        <begin position="394"/>
        <end position="404"/>
    </location>
</feature>
<dbReference type="PANTHER" id="PTHR28051">
    <property type="entry name" value="PROTEIN MTL1-RELATED"/>
    <property type="match status" value="1"/>
</dbReference>
<feature type="region of interest" description="Disordered" evidence="1">
    <location>
        <begin position="264"/>
        <end position="299"/>
    </location>
</feature>
<evidence type="ECO:0000313" key="3">
    <source>
        <dbReference type="EMBL" id="CDK25688.1"/>
    </source>
</evidence>
<gene>
    <name evidence="3" type="ORF">KUCA_T00001658001</name>
</gene>
<feature type="region of interest" description="Disordered" evidence="1">
    <location>
        <begin position="590"/>
        <end position="621"/>
    </location>
</feature>
<feature type="region of interest" description="Disordered" evidence="1">
    <location>
        <begin position="329"/>
        <end position="407"/>
    </location>
</feature>
<feature type="compositionally biased region" description="Polar residues" evidence="1">
    <location>
        <begin position="351"/>
        <end position="364"/>
    </location>
</feature>
<protein>
    <recommendedName>
        <fullName evidence="2">Nitrogen regulatory protein areA GATA-like domain-containing protein</fullName>
    </recommendedName>
</protein>
<dbReference type="HOGENOM" id="CLU_359444_0_0_1"/>
<dbReference type="STRING" id="1382522.W6MIG5"/>
<organism evidence="3 4">
    <name type="scientific">Kuraishia capsulata CBS 1993</name>
    <dbReference type="NCBI Taxonomy" id="1382522"/>
    <lineage>
        <taxon>Eukaryota</taxon>
        <taxon>Fungi</taxon>
        <taxon>Dikarya</taxon>
        <taxon>Ascomycota</taxon>
        <taxon>Saccharomycotina</taxon>
        <taxon>Pichiomycetes</taxon>
        <taxon>Pichiales</taxon>
        <taxon>Pichiaceae</taxon>
        <taxon>Kuraishia</taxon>
    </lineage>
</organism>
<dbReference type="AlphaFoldDB" id="W6MIG5"/>
<keyword evidence="4" id="KW-1185">Reference proteome</keyword>
<feature type="compositionally biased region" description="Low complexity" evidence="1">
    <location>
        <begin position="593"/>
        <end position="615"/>
    </location>
</feature>
<sequence>MSKAGNLADYFVGGATTSQHVVAKDDDHFHNTTYKLKRTRSVGILDDYIGTSQKLTSEDLVPDCAIDKINNASSHFSTSPTNSIKNDPALASPAPSNNSITSDNSVMTQFSLASQEGPELTEVEDPSIYHQTQQQQSHLTASNKNHIPSAQISSDGRILSLHDDTEMVYEPTRHVDYLSHNWKESDISKSWRYVILRRKDVANSARLENASWRTWAQARNNLKTFPPQELNWSKESDVTWLYGPLYKEHHESDALLEGETRAPKEQALKPLPPKQAVTSITSEARSSSGSASPSMDPHLKPILKKKTNVEKMISEASYARLQTLFDEHDTKGRSKGSPILEAGQPKHGLGSPSSSEYSPITNVTPKEHSRCSSPFSLSNDHHSSKEVVGESAKSVVSEQLSDSRPSIEQKERRIHFNMRVDQCQVKAGYGDHDIVHSDDYYDDDDDEYYDDDDDQVEDEYEDSDEDDGMEIAVLPQIRTDGVLSPALSNTSSHQGVKVFKTIELLPSTTLKTCSDDEDEENEYAVSHNTNTNRGYEFYYDYNRVYPTNSSSDSQAVQICDIPDDCRVESIPEELENYDYMSAPMSGSHNYYPTDATTTPASTSASSASTMKRSTSGNLSGSMGNIASQVQFQASQNLGSSSAKVNSKTFMFDEDNSDSDSGSNDDSYDDNDFLINAPPLSRTTSHTADFKISSSPATPATTVNKTVSGSTPSQISHSGGSYASLSEIASNGYRVPAKSAADMNELNKDFENLHPSQDQDDTNTSPSRLSQFLGTKKSWR</sequence>
<name>W6MIG5_9ASCO</name>
<feature type="compositionally biased region" description="Acidic residues" evidence="1">
    <location>
        <begin position="440"/>
        <end position="466"/>
    </location>
</feature>
<accession>W6MIG5</accession>
<dbReference type="GO" id="GO:0042149">
    <property type="term" value="P:cellular response to glucose starvation"/>
    <property type="evidence" value="ECO:0007669"/>
    <property type="project" value="TreeGrafter"/>
</dbReference>
<feature type="region of interest" description="Disordered" evidence="1">
    <location>
        <begin position="431"/>
        <end position="466"/>
    </location>
</feature>
<evidence type="ECO:0000256" key="1">
    <source>
        <dbReference type="SAM" id="MobiDB-lite"/>
    </source>
</evidence>
<feature type="compositionally biased region" description="Low complexity" evidence="1">
    <location>
        <begin position="279"/>
        <end position="294"/>
    </location>
</feature>
<feature type="region of interest" description="Disordered" evidence="1">
    <location>
        <begin position="738"/>
        <end position="779"/>
    </location>
</feature>
<feature type="compositionally biased region" description="Polar residues" evidence="1">
    <location>
        <begin position="680"/>
        <end position="719"/>
    </location>
</feature>
<dbReference type="GeneID" id="34519087"/>
<evidence type="ECO:0000259" key="2">
    <source>
        <dbReference type="Pfam" id="PF08550"/>
    </source>
</evidence>
<proteinExistence type="predicted"/>
<reference evidence="3" key="2">
    <citation type="submission" date="2014-02" db="EMBL/GenBank/DDBJ databases">
        <title>Complete DNA sequence of /Kuraishia capsulata/ illustrates novel genomic features among budding yeasts (/Saccharomycotina/).</title>
        <authorList>
            <person name="Morales L."/>
            <person name="Noel B."/>
            <person name="Porcel B."/>
            <person name="Marcet-Houben M."/>
            <person name="Hullo M-F."/>
            <person name="Sacerdot C."/>
            <person name="Tekaia F."/>
            <person name="Leh-Louis V."/>
            <person name="Despons L."/>
            <person name="Khanna V."/>
            <person name="Aury J-M."/>
            <person name="Barbe V."/>
            <person name="Couloux A."/>
            <person name="Labadie K."/>
            <person name="Pelletier E."/>
            <person name="Souciet J-L."/>
            <person name="Boekhout T."/>
            <person name="Gabaldon T."/>
            <person name="Wincker P."/>
            <person name="Dujon B."/>
        </authorList>
    </citation>
    <scope>NUCLEOTIDE SEQUENCE</scope>
    <source>
        <strain evidence="3">CBS 1993</strain>
    </source>
</reference>
<dbReference type="Proteomes" id="UP000019384">
    <property type="component" value="Unassembled WGS sequence"/>
</dbReference>
<dbReference type="Pfam" id="PF08550">
    <property type="entry name" value="GATA_AreA"/>
    <property type="match status" value="1"/>
</dbReference>
<feature type="compositionally biased region" description="Polar residues" evidence="1">
    <location>
        <begin position="761"/>
        <end position="772"/>
    </location>
</feature>
<reference evidence="3" key="1">
    <citation type="submission" date="2013-12" db="EMBL/GenBank/DDBJ databases">
        <authorList>
            <person name="Genoscope - CEA"/>
        </authorList>
    </citation>
    <scope>NUCLEOTIDE SEQUENCE</scope>
    <source>
        <strain evidence="3">CBS 1993</strain>
    </source>
</reference>
<evidence type="ECO:0000313" key="4">
    <source>
        <dbReference type="Proteomes" id="UP000019384"/>
    </source>
</evidence>
<dbReference type="GO" id="GO:0007039">
    <property type="term" value="P:protein catabolic process in the vacuole"/>
    <property type="evidence" value="ECO:0007669"/>
    <property type="project" value="TreeGrafter"/>
</dbReference>
<dbReference type="GO" id="GO:0005773">
    <property type="term" value="C:vacuole"/>
    <property type="evidence" value="ECO:0007669"/>
    <property type="project" value="GOC"/>
</dbReference>
<feature type="compositionally biased region" description="Polar residues" evidence="1">
    <location>
        <begin position="94"/>
        <end position="103"/>
    </location>
</feature>
<dbReference type="EMBL" id="HG793126">
    <property type="protein sequence ID" value="CDK25688.1"/>
    <property type="molecule type" value="Genomic_DNA"/>
</dbReference>
<dbReference type="RefSeq" id="XP_022457699.1">
    <property type="nucleotide sequence ID" value="XM_022603860.1"/>
</dbReference>
<dbReference type="OrthoDB" id="5563539at2759"/>
<dbReference type="PANTHER" id="PTHR28051:SF1">
    <property type="entry name" value="PROTEIN MTL1-RELATED"/>
    <property type="match status" value="1"/>
</dbReference>
<feature type="compositionally biased region" description="Basic and acidic residues" evidence="1">
    <location>
        <begin position="379"/>
        <end position="388"/>
    </location>
</feature>
<dbReference type="InterPro" id="IPR052292">
    <property type="entry name" value="Glucose_repression_reg"/>
</dbReference>
<feature type="region of interest" description="Disordered" evidence="1">
    <location>
        <begin position="650"/>
        <end position="719"/>
    </location>
</feature>